<organism evidence="15 16">
    <name type="scientific">Urochloa decumbens</name>
    <dbReference type="NCBI Taxonomy" id="240449"/>
    <lineage>
        <taxon>Eukaryota</taxon>
        <taxon>Viridiplantae</taxon>
        <taxon>Streptophyta</taxon>
        <taxon>Embryophyta</taxon>
        <taxon>Tracheophyta</taxon>
        <taxon>Spermatophyta</taxon>
        <taxon>Magnoliopsida</taxon>
        <taxon>Liliopsida</taxon>
        <taxon>Poales</taxon>
        <taxon>Poaceae</taxon>
        <taxon>PACMAD clade</taxon>
        <taxon>Panicoideae</taxon>
        <taxon>Panicodae</taxon>
        <taxon>Paniceae</taxon>
        <taxon>Melinidinae</taxon>
        <taxon>Urochloa</taxon>
    </lineage>
</organism>
<dbReference type="Pfam" id="PF00046">
    <property type="entry name" value="Homeodomain"/>
    <property type="match status" value="1"/>
</dbReference>
<comment type="similarity">
    <text evidence="2">Belongs to the HD-ZIP homeobox family. Class IV subfamily.</text>
</comment>
<dbReference type="Pfam" id="PF01852">
    <property type="entry name" value="START"/>
    <property type="match status" value="1"/>
</dbReference>
<dbReference type="CDD" id="cd00086">
    <property type="entry name" value="homeodomain"/>
    <property type="match status" value="1"/>
</dbReference>
<dbReference type="AlphaFoldDB" id="A0ABC9DAM7"/>
<feature type="region of interest" description="Disordered" evidence="12">
    <location>
        <begin position="664"/>
        <end position="686"/>
    </location>
</feature>
<dbReference type="PANTHER" id="PTHR45654">
    <property type="entry name" value="HOMEOBOX-LEUCINE ZIPPER PROTEIN MERISTEM L1"/>
    <property type="match status" value="1"/>
</dbReference>
<dbReference type="EMBL" id="OZ075142">
    <property type="protein sequence ID" value="CAL5034777.1"/>
    <property type="molecule type" value="Genomic_DNA"/>
</dbReference>
<keyword evidence="3" id="KW-0805">Transcription regulation</keyword>
<dbReference type="PROSITE" id="PS00027">
    <property type="entry name" value="HOMEOBOX_1"/>
    <property type="match status" value="1"/>
</dbReference>
<evidence type="ECO:0000259" key="13">
    <source>
        <dbReference type="PROSITE" id="PS50071"/>
    </source>
</evidence>
<protein>
    <submittedName>
        <fullName evidence="15">Uncharacterized protein</fullName>
    </submittedName>
</protein>
<feature type="region of interest" description="Disordered" evidence="12">
    <location>
        <begin position="1"/>
        <end position="22"/>
    </location>
</feature>
<evidence type="ECO:0000256" key="10">
    <source>
        <dbReference type="RuleBase" id="RU000682"/>
    </source>
</evidence>
<dbReference type="InterPro" id="IPR023393">
    <property type="entry name" value="START-like_dom_sf"/>
</dbReference>
<dbReference type="PANTHER" id="PTHR45654:SF37">
    <property type="entry name" value="HOMEODOMAIN LEUCINE ZIPPER FAMILY IV PROTEIN"/>
    <property type="match status" value="1"/>
</dbReference>
<evidence type="ECO:0000256" key="5">
    <source>
        <dbReference type="ARBA" id="ARBA00023125"/>
    </source>
</evidence>
<keyword evidence="7" id="KW-0804">Transcription</keyword>
<evidence type="ECO:0000256" key="3">
    <source>
        <dbReference type="ARBA" id="ARBA00023015"/>
    </source>
</evidence>
<evidence type="ECO:0000256" key="6">
    <source>
        <dbReference type="ARBA" id="ARBA00023155"/>
    </source>
</evidence>
<keyword evidence="8 9" id="KW-0539">Nucleus</keyword>
<evidence type="ECO:0000256" key="4">
    <source>
        <dbReference type="ARBA" id="ARBA00023054"/>
    </source>
</evidence>
<keyword evidence="16" id="KW-1185">Reference proteome</keyword>
<evidence type="ECO:0000256" key="8">
    <source>
        <dbReference type="ARBA" id="ARBA00023242"/>
    </source>
</evidence>
<evidence type="ECO:0000256" key="9">
    <source>
        <dbReference type="PROSITE-ProRule" id="PRU00108"/>
    </source>
</evidence>
<dbReference type="Proteomes" id="UP001497457">
    <property type="component" value="Chromosome 32b"/>
</dbReference>
<comment type="subcellular location">
    <subcellularLocation>
        <location evidence="1 9 10">Nucleus</location>
    </subcellularLocation>
</comment>
<evidence type="ECO:0000259" key="14">
    <source>
        <dbReference type="PROSITE" id="PS50848"/>
    </source>
</evidence>
<dbReference type="InterPro" id="IPR057993">
    <property type="entry name" value="HD-Zip_IV_C"/>
</dbReference>
<dbReference type="Gene3D" id="1.10.10.60">
    <property type="entry name" value="Homeodomain-like"/>
    <property type="match status" value="1"/>
</dbReference>
<feature type="domain" description="START" evidence="14">
    <location>
        <begin position="222"/>
        <end position="461"/>
    </location>
</feature>
<feature type="region of interest" description="Disordered" evidence="12">
    <location>
        <begin position="47"/>
        <end position="68"/>
    </location>
</feature>
<feature type="domain" description="Homeobox" evidence="13">
    <location>
        <begin position="87"/>
        <end position="130"/>
    </location>
</feature>
<evidence type="ECO:0000256" key="7">
    <source>
        <dbReference type="ARBA" id="ARBA00023163"/>
    </source>
</evidence>
<evidence type="ECO:0000256" key="12">
    <source>
        <dbReference type="SAM" id="MobiDB-lite"/>
    </source>
</evidence>
<gene>
    <name evidence="15" type="ORF">URODEC1_LOCUS83230</name>
</gene>
<accession>A0ABC9DAM7</accession>
<dbReference type="Pfam" id="PF25797">
    <property type="entry name" value="PDF2_C"/>
    <property type="match status" value="1"/>
</dbReference>
<keyword evidence="4 11" id="KW-0175">Coiled coil</keyword>
<dbReference type="CDD" id="cd08875">
    <property type="entry name" value="START_ArGLABRA2_like"/>
    <property type="match status" value="1"/>
</dbReference>
<proteinExistence type="inferred from homology"/>
<dbReference type="InterPro" id="IPR042160">
    <property type="entry name" value="HD-Zip_IV"/>
</dbReference>
<dbReference type="SUPFAM" id="SSF55961">
    <property type="entry name" value="Bet v1-like"/>
    <property type="match status" value="2"/>
</dbReference>
<feature type="compositionally biased region" description="Low complexity" evidence="12">
    <location>
        <begin position="672"/>
        <end position="683"/>
    </location>
</feature>
<name>A0ABC9DAM7_9POAL</name>
<dbReference type="InterPro" id="IPR017970">
    <property type="entry name" value="Homeobox_CS"/>
</dbReference>
<evidence type="ECO:0000313" key="15">
    <source>
        <dbReference type="EMBL" id="CAL5034777.1"/>
    </source>
</evidence>
<feature type="DNA-binding region" description="Homeobox" evidence="9">
    <location>
        <begin position="89"/>
        <end position="131"/>
    </location>
</feature>
<keyword evidence="6 9" id="KW-0371">Homeobox</keyword>
<dbReference type="GO" id="GO:0005634">
    <property type="term" value="C:nucleus"/>
    <property type="evidence" value="ECO:0007669"/>
    <property type="project" value="UniProtKB-SubCell"/>
</dbReference>
<evidence type="ECO:0000256" key="2">
    <source>
        <dbReference type="ARBA" id="ARBA00006789"/>
    </source>
</evidence>
<dbReference type="PROSITE" id="PS50848">
    <property type="entry name" value="START"/>
    <property type="match status" value="1"/>
</dbReference>
<dbReference type="InterPro" id="IPR001356">
    <property type="entry name" value="HD"/>
</dbReference>
<evidence type="ECO:0000256" key="1">
    <source>
        <dbReference type="ARBA" id="ARBA00004123"/>
    </source>
</evidence>
<keyword evidence="5 9" id="KW-0238">DNA-binding</keyword>
<dbReference type="InterPro" id="IPR002913">
    <property type="entry name" value="START_lipid-bd_dom"/>
</dbReference>
<dbReference type="PROSITE" id="PS50071">
    <property type="entry name" value="HOMEOBOX_2"/>
    <property type="match status" value="1"/>
</dbReference>
<dbReference type="GO" id="GO:0003677">
    <property type="term" value="F:DNA binding"/>
    <property type="evidence" value="ECO:0007669"/>
    <property type="project" value="UniProtKB-UniRule"/>
</dbReference>
<dbReference type="SUPFAM" id="SSF46689">
    <property type="entry name" value="Homeodomain-like"/>
    <property type="match status" value="1"/>
</dbReference>
<feature type="coiled-coil region" evidence="11">
    <location>
        <begin position="129"/>
        <end position="156"/>
    </location>
</feature>
<feature type="compositionally biased region" description="Polar residues" evidence="12">
    <location>
        <begin position="7"/>
        <end position="19"/>
    </location>
</feature>
<sequence length="738" mass="82162">MDDEWQNNDAQGTSLNPGNETVHPFLIDSVEEYDMDALLGAEDHVYTDQDDEDEEHNLQGGKSTKRGKRFTAHQIKELELFTPLLLLHSSFQLGAHPNDSERQDIADRIGLDARQVKFWFQNRRNKTKVKAVGDENKDIKRENAQLHAENMILQKKLLCGRCCDRNDEKCRLLDENARLKDMKRHAQEYLLKLMHAGKLPHSKTLELLESASLNLVPFIDNDSINQATHLSYAERALNEFVMLAMKAEPMWLPTSNGKVLNEQEYKSYTTFPELLGPCPQGFVMEASKWTTTVRGTASNIVGILTDISRWPRMFPGIIGGVRASCVISTGILNLHDGLIQEMNVDFSLQSPRLPNRSMKFLRYSKQIENSQWAVVDVSMDGTRGIEPYGSRIGYMSCRLLPSGCLLEDLSNGRCKVTWIVHVEYDETTVQPIFRQFFQSGQALGASRWLASLQRQCEYMAIMHSSHSSGAAMSALGRRSVLELAQRMMTSFYTTVSKPVAPDSSNIVNEWRGSCEIGTNIFEATVRMVIWNCSTMEQPPSLVLSATTTVWLPGMPPHRVHEYLCNVQRRGEWDRFAYDGAVEEFCSVVTCRPLPGNAVSVFQPSDVTVRTNSNMMILQEATSDASCSLLVYSFTEMNMMRAVMDGYDSTSVFLLPSGFAILPDGHGPPHNPAPAATSSSAPTSQNHTGGSFLTAAYQAVLPSSITNHATQTLDDAGNRVCQAINQILAAVGADIAIPA</sequence>
<dbReference type="InterPro" id="IPR009057">
    <property type="entry name" value="Homeodomain-like_sf"/>
</dbReference>
<dbReference type="SMART" id="SM00389">
    <property type="entry name" value="HOX"/>
    <property type="match status" value="1"/>
</dbReference>
<dbReference type="Gene3D" id="3.30.530.20">
    <property type="match status" value="1"/>
</dbReference>
<dbReference type="SMART" id="SM00234">
    <property type="entry name" value="START"/>
    <property type="match status" value="1"/>
</dbReference>
<reference evidence="15" key="1">
    <citation type="submission" date="2024-10" db="EMBL/GenBank/DDBJ databases">
        <authorList>
            <person name="Ryan C."/>
        </authorList>
    </citation>
    <scope>NUCLEOTIDE SEQUENCE [LARGE SCALE GENOMIC DNA]</scope>
</reference>
<evidence type="ECO:0000313" key="16">
    <source>
        <dbReference type="Proteomes" id="UP001497457"/>
    </source>
</evidence>
<evidence type="ECO:0000256" key="11">
    <source>
        <dbReference type="SAM" id="Coils"/>
    </source>
</evidence>